<evidence type="ECO:0000256" key="5">
    <source>
        <dbReference type="ARBA" id="ARBA00023285"/>
    </source>
</evidence>
<dbReference type="Gene3D" id="3.40.50.280">
    <property type="entry name" value="Cobalamin-binding domain"/>
    <property type="match status" value="1"/>
</dbReference>
<dbReference type="Proteomes" id="UP001174909">
    <property type="component" value="Unassembled WGS sequence"/>
</dbReference>
<keyword evidence="8" id="KW-1185">Reference proteome</keyword>
<evidence type="ECO:0000256" key="3">
    <source>
        <dbReference type="ARBA" id="ARBA00022723"/>
    </source>
</evidence>
<gene>
    <name evidence="7" type="ORF">GBAR_LOCUS30979</name>
</gene>
<sequence>MTVHNNPPPRVLLAKLGLDGHDRGIKIIARALRDSGMEVVYLGMRVTADQVAAAAAQEDVDVVGISILSGAHMRLIPRLIDALQRHGLADDSGDGGVMLLVGGTIPDGDVEPLHQLGVNGVFPVGSFTGQMVDFIQTNLPRQIPSPVDGEG</sequence>
<keyword evidence="2" id="KW-0846">Cobalamin</keyword>
<dbReference type="Pfam" id="PF02310">
    <property type="entry name" value="B12-binding"/>
    <property type="match status" value="1"/>
</dbReference>
<dbReference type="PANTHER" id="PTHR48101:SF1">
    <property type="entry name" value="METHYLMALONYL-COA MUTASE, LARGE SUBUNIT"/>
    <property type="match status" value="1"/>
</dbReference>
<reference evidence="7" key="1">
    <citation type="submission" date="2023-03" db="EMBL/GenBank/DDBJ databases">
        <authorList>
            <person name="Steffen K."/>
            <person name="Cardenas P."/>
        </authorList>
    </citation>
    <scope>NUCLEOTIDE SEQUENCE</scope>
</reference>
<evidence type="ECO:0000256" key="2">
    <source>
        <dbReference type="ARBA" id="ARBA00022628"/>
    </source>
</evidence>
<dbReference type="GO" id="GO:0046872">
    <property type="term" value="F:metal ion binding"/>
    <property type="evidence" value="ECO:0007669"/>
    <property type="project" value="UniProtKB-KW"/>
</dbReference>
<dbReference type="GO" id="GO:0016853">
    <property type="term" value="F:isomerase activity"/>
    <property type="evidence" value="ECO:0007669"/>
    <property type="project" value="UniProtKB-KW"/>
</dbReference>
<evidence type="ECO:0000313" key="7">
    <source>
        <dbReference type="EMBL" id="CAI8056886.1"/>
    </source>
</evidence>
<evidence type="ECO:0000256" key="1">
    <source>
        <dbReference type="ARBA" id="ARBA00001922"/>
    </source>
</evidence>
<keyword evidence="3" id="KW-0479">Metal-binding</keyword>
<dbReference type="EMBL" id="CASHTH010004402">
    <property type="protein sequence ID" value="CAI8056886.1"/>
    <property type="molecule type" value="Genomic_DNA"/>
</dbReference>
<evidence type="ECO:0000256" key="4">
    <source>
        <dbReference type="ARBA" id="ARBA00023235"/>
    </source>
</evidence>
<dbReference type="SUPFAM" id="SSF52242">
    <property type="entry name" value="Cobalamin (vitamin B12)-binding domain"/>
    <property type="match status" value="1"/>
</dbReference>
<dbReference type="InterPro" id="IPR006159">
    <property type="entry name" value="Acid_CoA_mut_C"/>
</dbReference>
<protein>
    <submittedName>
        <fullName evidence="7">Probable methylmalonyl-CoA mutase large subunit</fullName>
    </submittedName>
</protein>
<accession>A0AA35U1F3</accession>
<dbReference type="PROSITE" id="PS51332">
    <property type="entry name" value="B12_BINDING"/>
    <property type="match status" value="1"/>
</dbReference>
<evidence type="ECO:0000259" key="6">
    <source>
        <dbReference type="PROSITE" id="PS51332"/>
    </source>
</evidence>
<keyword evidence="5" id="KW-0170">Cobalt</keyword>
<comment type="cofactor">
    <cofactor evidence="1">
        <name>adenosylcob(III)alamin</name>
        <dbReference type="ChEBI" id="CHEBI:18408"/>
    </cofactor>
</comment>
<dbReference type="InterPro" id="IPR006158">
    <property type="entry name" value="Cobalamin-bd"/>
</dbReference>
<dbReference type="InterPro" id="IPR036724">
    <property type="entry name" value="Cobalamin-bd_sf"/>
</dbReference>
<organism evidence="7 8">
    <name type="scientific">Geodia barretti</name>
    <name type="common">Barrett's horny sponge</name>
    <dbReference type="NCBI Taxonomy" id="519541"/>
    <lineage>
        <taxon>Eukaryota</taxon>
        <taxon>Metazoa</taxon>
        <taxon>Porifera</taxon>
        <taxon>Demospongiae</taxon>
        <taxon>Heteroscleromorpha</taxon>
        <taxon>Tetractinellida</taxon>
        <taxon>Astrophorina</taxon>
        <taxon>Geodiidae</taxon>
        <taxon>Geodia</taxon>
    </lineage>
</organism>
<comment type="caution">
    <text evidence="7">The sequence shown here is derived from an EMBL/GenBank/DDBJ whole genome shotgun (WGS) entry which is preliminary data.</text>
</comment>
<dbReference type="NCBIfam" id="TIGR00640">
    <property type="entry name" value="acid_CoA_mut_C"/>
    <property type="match status" value="1"/>
</dbReference>
<keyword evidence="4" id="KW-0413">Isomerase</keyword>
<dbReference type="GO" id="GO:0031419">
    <property type="term" value="F:cobalamin binding"/>
    <property type="evidence" value="ECO:0007669"/>
    <property type="project" value="UniProtKB-KW"/>
</dbReference>
<proteinExistence type="predicted"/>
<name>A0AA35U1F3_GEOBA</name>
<evidence type="ECO:0000313" key="8">
    <source>
        <dbReference type="Proteomes" id="UP001174909"/>
    </source>
</evidence>
<dbReference type="PANTHER" id="PTHR48101">
    <property type="entry name" value="METHYLMALONYL-COA MUTASE, MITOCHONDRIAL-RELATED"/>
    <property type="match status" value="1"/>
</dbReference>
<dbReference type="AlphaFoldDB" id="A0AA35U1F3"/>
<feature type="domain" description="B12-binding" evidence="6">
    <location>
        <begin position="8"/>
        <end position="142"/>
    </location>
</feature>